<keyword evidence="3" id="KW-1185">Reference proteome</keyword>
<organism evidence="2 3">
    <name type="scientific">Schizopora paradoxa</name>
    <dbReference type="NCBI Taxonomy" id="27342"/>
    <lineage>
        <taxon>Eukaryota</taxon>
        <taxon>Fungi</taxon>
        <taxon>Dikarya</taxon>
        <taxon>Basidiomycota</taxon>
        <taxon>Agaricomycotina</taxon>
        <taxon>Agaricomycetes</taxon>
        <taxon>Hymenochaetales</taxon>
        <taxon>Schizoporaceae</taxon>
        <taxon>Schizopora</taxon>
    </lineage>
</organism>
<proteinExistence type="predicted"/>
<evidence type="ECO:0000313" key="2">
    <source>
        <dbReference type="EMBL" id="KLO16796.1"/>
    </source>
</evidence>
<evidence type="ECO:0000256" key="1">
    <source>
        <dbReference type="SAM" id="MobiDB-lite"/>
    </source>
</evidence>
<dbReference type="EMBL" id="KQ085912">
    <property type="protein sequence ID" value="KLO16796.1"/>
    <property type="molecule type" value="Genomic_DNA"/>
</dbReference>
<feature type="compositionally biased region" description="Basic and acidic residues" evidence="1">
    <location>
        <begin position="11"/>
        <end position="21"/>
    </location>
</feature>
<dbReference type="InParanoid" id="A0A0H2SI60"/>
<feature type="region of interest" description="Disordered" evidence="1">
    <location>
        <begin position="363"/>
        <end position="411"/>
    </location>
</feature>
<sequence length="626" mass="70047">MQTEESNEIPNLDHDQPGRDGVFEHVEGTRFRVNILYQFVDEHSEPLRGRVLQDHHYAPTTASAKYLKLTPNFVDRIFLKGYGNVKRIPITPGLSKKQEDAVLQDCKEHKVSDTHTAWFLPVRFVAALAKNKVDWDTIENGGDPDSGRSVGDIDDEDFVEEWAQEWFAVTDGAGFKIQNTHGIVFVPLRASNGGLRAVKCNSDLKIKSLGDAKDYKHTWMVALEELLVKSTTGGSSRKFNRSVDLPMANGLKFQILKFAESRFGSMEAAEEALTDGIELLNKLTKPCAIKQDKLAVVLDTPDNNWMKLSTNPFELYSTYVHKDDWHAYMQGLGPVVAGVPSPIRYFRATASDELNEMTADIQGTKPMFSDPDGVRNSNAASNTTNKNNTPPANVADDASSQIIGVDDEDKTSRTDIAKGQRILIVPLSEAKRRAAVGRRKDADDQYKVIVKNSASQIAESMGWSFEVVPQNSTQSPHLLSNSLYMAEWTHLAAFSYGGLLDHKDREKNSKGDTILDQGKSCQVPINLVLGTSETNSLMTRYESAWQTLFDKETELWKDWRKKKDLQKFKATPGLEEDKATLPFGQLFLNCNDPDVVLRYDKRNPNGVFTWEEHALVDSAEQHCLAA</sequence>
<accession>A0A0H2SI60</accession>
<feature type="region of interest" description="Disordered" evidence="1">
    <location>
        <begin position="1"/>
        <end position="21"/>
    </location>
</feature>
<dbReference type="OrthoDB" id="3011405at2759"/>
<dbReference type="STRING" id="27342.A0A0H2SI60"/>
<evidence type="ECO:0000313" key="3">
    <source>
        <dbReference type="Proteomes" id="UP000053477"/>
    </source>
</evidence>
<reference evidence="2 3" key="1">
    <citation type="submission" date="2015-04" db="EMBL/GenBank/DDBJ databases">
        <title>Complete genome sequence of Schizopora paradoxa KUC8140, a cosmopolitan wood degrader in East Asia.</title>
        <authorList>
            <consortium name="DOE Joint Genome Institute"/>
            <person name="Min B."/>
            <person name="Park H."/>
            <person name="Jang Y."/>
            <person name="Kim J.-J."/>
            <person name="Kim K.H."/>
            <person name="Pangilinan J."/>
            <person name="Lipzen A."/>
            <person name="Riley R."/>
            <person name="Grigoriev I.V."/>
            <person name="Spatafora J.W."/>
            <person name="Choi I.-G."/>
        </authorList>
    </citation>
    <scope>NUCLEOTIDE SEQUENCE [LARGE SCALE GENOMIC DNA]</scope>
    <source>
        <strain evidence="2 3">KUC8140</strain>
    </source>
</reference>
<dbReference type="Proteomes" id="UP000053477">
    <property type="component" value="Unassembled WGS sequence"/>
</dbReference>
<feature type="compositionally biased region" description="Low complexity" evidence="1">
    <location>
        <begin position="376"/>
        <end position="393"/>
    </location>
</feature>
<dbReference type="AlphaFoldDB" id="A0A0H2SI60"/>
<gene>
    <name evidence="2" type="ORF">SCHPADRAFT_200774</name>
</gene>
<protein>
    <submittedName>
        <fullName evidence="2">Uncharacterized protein</fullName>
    </submittedName>
</protein>
<name>A0A0H2SI60_9AGAM</name>